<dbReference type="PROSITE" id="PS00211">
    <property type="entry name" value="ABC_TRANSPORTER_1"/>
    <property type="match status" value="1"/>
</dbReference>
<keyword evidence="3" id="KW-0067">ATP-binding</keyword>
<dbReference type="Pfam" id="PF00005">
    <property type="entry name" value="ABC_tran"/>
    <property type="match status" value="1"/>
</dbReference>
<dbReference type="EMBL" id="JGZR01000008">
    <property type="protein sequence ID" value="KFJ02458.1"/>
    <property type="molecule type" value="Genomic_DNA"/>
</dbReference>
<organism evidence="5 6">
    <name type="scientific">Bifidobacterium subtile</name>
    <dbReference type="NCBI Taxonomy" id="77635"/>
    <lineage>
        <taxon>Bacteria</taxon>
        <taxon>Bacillati</taxon>
        <taxon>Actinomycetota</taxon>
        <taxon>Actinomycetes</taxon>
        <taxon>Bifidobacteriales</taxon>
        <taxon>Bifidobacteriaceae</taxon>
        <taxon>Bifidobacterium</taxon>
    </lineage>
</organism>
<gene>
    <name evidence="5" type="ORF">BISU_1657</name>
</gene>
<dbReference type="PROSITE" id="PS50893">
    <property type="entry name" value="ABC_TRANSPORTER_2"/>
    <property type="match status" value="1"/>
</dbReference>
<dbReference type="AlphaFoldDB" id="A0A087E3V7"/>
<dbReference type="STRING" id="77635.BISU_1657"/>
<dbReference type="InterPro" id="IPR003593">
    <property type="entry name" value="AAA+_ATPase"/>
</dbReference>
<dbReference type="InterPro" id="IPR003439">
    <property type="entry name" value="ABC_transporter-like_ATP-bd"/>
</dbReference>
<dbReference type="FunFam" id="3.40.50.300:FF:000042">
    <property type="entry name" value="Maltose/maltodextrin ABC transporter, ATP-binding protein"/>
    <property type="match status" value="1"/>
</dbReference>
<dbReference type="InterPro" id="IPR050093">
    <property type="entry name" value="ABC_SmlMolc_Importer"/>
</dbReference>
<dbReference type="OrthoDB" id="9802264at2"/>
<evidence type="ECO:0000256" key="1">
    <source>
        <dbReference type="ARBA" id="ARBA00022448"/>
    </source>
</evidence>
<evidence type="ECO:0000256" key="3">
    <source>
        <dbReference type="ARBA" id="ARBA00022840"/>
    </source>
</evidence>
<protein>
    <submittedName>
        <fullName evidence="5">Spermidine/putrescine ABC transporter ATPase</fullName>
        <ecNumber evidence="5">3.6.3.30</ecNumber>
    </submittedName>
</protein>
<dbReference type="GO" id="GO:0043190">
    <property type="term" value="C:ATP-binding cassette (ABC) transporter complex"/>
    <property type="evidence" value="ECO:0007669"/>
    <property type="project" value="UniProtKB-ARBA"/>
</dbReference>
<dbReference type="RefSeq" id="WP_051246254.1">
    <property type="nucleotide sequence ID" value="NZ_CP062939.1"/>
</dbReference>
<proteinExistence type="predicted"/>
<dbReference type="InterPro" id="IPR017871">
    <property type="entry name" value="ABC_transporter-like_CS"/>
</dbReference>
<dbReference type="InterPro" id="IPR027417">
    <property type="entry name" value="P-loop_NTPase"/>
</dbReference>
<dbReference type="GO" id="GO:0016887">
    <property type="term" value="F:ATP hydrolysis activity"/>
    <property type="evidence" value="ECO:0007669"/>
    <property type="project" value="InterPro"/>
</dbReference>
<evidence type="ECO:0000256" key="2">
    <source>
        <dbReference type="ARBA" id="ARBA00022741"/>
    </source>
</evidence>
<dbReference type="InterPro" id="IPR008995">
    <property type="entry name" value="Mo/tungstate-bd_C_term_dom"/>
</dbReference>
<dbReference type="EC" id="3.6.3.30" evidence="5"/>
<dbReference type="SUPFAM" id="SSF52540">
    <property type="entry name" value="P-loop containing nucleoside triphosphate hydrolases"/>
    <property type="match status" value="1"/>
</dbReference>
<accession>A0A087E3V7</accession>
<evidence type="ECO:0000313" key="6">
    <source>
        <dbReference type="Proteomes" id="UP000029055"/>
    </source>
</evidence>
<dbReference type="SMART" id="SM00382">
    <property type="entry name" value="AAA"/>
    <property type="match status" value="1"/>
</dbReference>
<dbReference type="GO" id="GO:0005524">
    <property type="term" value="F:ATP binding"/>
    <property type="evidence" value="ECO:0007669"/>
    <property type="project" value="UniProtKB-KW"/>
</dbReference>
<name>A0A087E3V7_9BIFI</name>
<comment type="caution">
    <text evidence="5">The sequence shown here is derived from an EMBL/GenBank/DDBJ whole genome shotgun (WGS) entry which is preliminary data.</text>
</comment>
<reference evidence="5 6" key="1">
    <citation type="submission" date="2014-03" db="EMBL/GenBank/DDBJ databases">
        <title>Genomics of Bifidobacteria.</title>
        <authorList>
            <person name="Ventura M."/>
            <person name="Milani C."/>
            <person name="Lugli G.A."/>
        </authorList>
    </citation>
    <scope>NUCLEOTIDE SEQUENCE [LARGE SCALE GENOMIC DNA]</scope>
    <source>
        <strain evidence="5 6">LMG 11597</strain>
    </source>
</reference>
<evidence type="ECO:0000313" key="5">
    <source>
        <dbReference type="EMBL" id="KFJ02458.1"/>
    </source>
</evidence>
<dbReference type="PANTHER" id="PTHR42781">
    <property type="entry name" value="SPERMIDINE/PUTRESCINE IMPORT ATP-BINDING PROTEIN POTA"/>
    <property type="match status" value="1"/>
</dbReference>
<keyword evidence="6" id="KW-1185">Reference proteome</keyword>
<feature type="domain" description="ABC transporter" evidence="4">
    <location>
        <begin position="13"/>
        <end position="243"/>
    </location>
</feature>
<dbReference type="SUPFAM" id="SSF50331">
    <property type="entry name" value="MOP-like"/>
    <property type="match status" value="1"/>
</dbReference>
<dbReference type="Gene3D" id="3.40.50.300">
    <property type="entry name" value="P-loop containing nucleotide triphosphate hydrolases"/>
    <property type="match status" value="1"/>
</dbReference>
<keyword evidence="2" id="KW-0547">Nucleotide-binding</keyword>
<keyword evidence="5" id="KW-0378">Hydrolase</keyword>
<dbReference type="eggNOG" id="COG3842">
    <property type="taxonomic scope" value="Bacteria"/>
</dbReference>
<sequence length="365" mass="39926">MSDDSQTVVGESVTFRNVTKSYGGKEVLHSFNLDIKAGEMVSLLGPSGCGKSTALRCLSGFESITRGEILIGDKSVAPVPPQKRGIGMVFQQYSLFPNMNVLDNVAFGLKVRKVGRDERIAAARSILDMVGLKDFAEAYPARLSGGQQQRVALARAIVVNPKVLLLDEPLSALDAKIRVQLRDEIRALQLRLGITAIFVTHDQEEALVVSDRIAVMHDGNIEQIGTPKELYLHPETPFVADFVGQTNKIETKVGHDGAVDVCGYAVPLSQPQPENALVKVFVRPENVMLTSDPQGDFEVLSENYLGSIERTTVGAGSMLLTSQHAPSEQYRQHERVRVAIRPEAVVAEPIELRWAENSTAEREAQ</sequence>
<dbReference type="Proteomes" id="UP000029055">
    <property type="component" value="Unassembled WGS sequence"/>
</dbReference>
<dbReference type="GO" id="GO:0140359">
    <property type="term" value="F:ABC-type transporter activity"/>
    <property type="evidence" value="ECO:0007669"/>
    <property type="project" value="UniProtKB-ARBA"/>
</dbReference>
<evidence type="ECO:0000259" key="4">
    <source>
        <dbReference type="PROSITE" id="PS50893"/>
    </source>
</evidence>
<dbReference type="PANTHER" id="PTHR42781:SF4">
    <property type="entry name" value="SPERMIDINE_PUTRESCINE IMPORT ATP-BINDING PROTEIN POTA"/>
    <property type="match status" value="1"/>
</dbReference>
<keyword evidence="1" id="KW-0813">Transport</keyword>